<protein>
    <submittedName>
        <fullName evidence="2">Uncharacterized protein</fullName>
    </submittedName>
</protein>
<accession>W4GTZ0</accession>
<dbReference type="EMBL" id="KI913120">
    <property type="protein sequence ID" value="ETV83142.1"/>
    <property type="molecule type" value="Genomic_DNA"/>
</dbReference>
<name>W4GTZ0_APHAT</name>
<dbReference type="OrthoDB" id="73709at2759"/>
<dbReference type="AlphaFoldDB" id="W4GTZ0"/>
<organism evidence="2">
    <name type="scientific">Aphanomyces astaci</name>
    <name type="common">Crayfish plague agent</name>
    <dbReference type="NCBI Taxonomy" id="112090"/>
    <lineage>
        <taxon>Eukaryota</taxon>
        <taxon>Sar</taxon>
        <taxon>Stramenopiles</taxon>
        <taxon>Oomycota</taxon>
        <taxon>Saprolegniomycetes</taxon>
        <taxon>Saprolegniales</taxon>
        <taxon>Verrucalvaceae</taxon>
        <taxon>Aphanomyces</taxon>
    </lineage>
</organism>
<keyword evidence="1" id="KW-0175">Coiled coil</keyword>
<proteinExistence type="predicted"/>
<evidence type="ECO:0000256" key="1">
    <source>
        <dbReference type="SAM" id="Coils"/>
    </source>
</evidence>
<evidence type="ECO:0000313" key="2">
    <source>
        <dbReference type="EMBL" id="ETV83142.1"/>
    </source>
</evidence>
<dbReference type="RefSeq" id="XP_009826572.1">
    <property type="nucleotide sequence ID" value="XM_009828270.1"/>
</dbReference>
<feature type="coiled-coil region" evidence="1">
    <location>
        <begin position="176"/>
        <end position="203"/>
    </location>
</feature>
<dbReference type="VEuPathDB" id="FungiDB:H257_03945"/>
<gene>
    <name evidence="2" type="ORF">H257_03945</name>
</gene>
<sequence>MGRKDIKQILWTGEMDEALLKEVVRLGPFEVGHGKVTATWAKAAVAMHEYDPNLSGRICQARCDTILHDFARDNQASMRASGVYEDDDDMTKLKQDVLDIREDSKSKRTRKHENEQDRQDELELAGEKACSEAEEWVSKRMALGVAPTVSKRDASREPTDLLLAFETKRHDDDHAYRMQRLKFEQDEQEIRRAEQRHMSMLLEKLIDKLGNLLSAVMNCCTSWFLTFTEN</sequence>
<dbReference type="GeneID" id="20805941"/>
<reference evidence="2" key="1">
    <citation type="submission" date="2013-12" db="EMBL/GenBank/DDBJ databases">
        <title>The Genome Sequence of Aphanomyces astaci APO3.</title>
        <authorList>
            <consortium name="The Broad Institute Genomics Platform"/>
            <person name="Russ C."/>
            <person name="Tyler B."/>
            <person name="van West P."/>
            <person name="Dieguez-Uribeondo J."/>
            <person name="Young S.K."/>
            <person name="Zeng Q."/>
            <person name="Gargeya S."/>
            <person name="Fitzgerald M."/>
            <person name="Abouelleil A."/>
            <person name="Alvarado L."/>
            <person name="Chapman S.B."/>
            <person name="Gainer-Dewar J."/>
            <person name="Goldberg J."/>
            <person name="Griggs A."/>
            <person name="Gujja S."/>
            <person name="Hansen M."/>
            <person name="Howarth C."/>
            <person name="Imamovic A."/>
            <person name="Ireland A."/>
            <person name="Larimer J."/>
            <person name="McCowan C."/>
            <person name="Murphy C."/>
            <person name="Pearson M."/>
            <person name="Poon T.W."/>
            <person name="Priest M."/>
            <person name="Roberts A."/>
            <person name="Saif S."/>
            <person name="Shea T."/>
            <person name="Sykes S."/>
            <person name="Wortman J."/>
            <person name="Nusbaum C."/>
            <person name="Birren B."/>
        </authorList>
    </citation>
    <scope>NUCLEOTIDE SEQUENCE [LARGE SCALE GENOMIC DNA]</scope>
    <source>
        <strain evidence="2">APO3</strain>
    </source>
</reference>